<feature type="domain" description="DUF4283" evidence="2">
    <location>
        <begin position="62"/>
        <end position="121"/>
    </location>
</feature>
<protein>
    <recommendedName>
        <fullName evidence="2">DUF4283 domain-containing protein</fullName>
    </recommendedName>
</protein>
<dbReference type="Proteomes" id="UP000187203">
    <property type="component" value="Unassembled WGS sequence"/>
</dbReference>
<feature type="region of interest" description="Disordered" evidence="1">
    <location>
        <begin position="17"/>
        <end position="47"/>
    </location>
</feature>
<feature type="region of interest" description="Disordered" evidence="1">
    <location>
        <begin position="494"/>
        <end position="555"/>
    </location>
</feature>
<feature type="region of interest" description="Disordered" evidence="1">
    <location>
        <begin position="243"/>
        <end position="295"/>
    </location>
</feature>
<dbReference type="InterPro" id="IPR025558">
    <property type="entry name" value="DUF4283"/>
</dbReference>
<evidence type="ECO:0000259" key="2">
    <source>
        <dbReference type="Pfam" id="PF14111"/>
    </source>
</evidence>
<feature type="compositionally biased region" description="Acidic residues" evidence="1">
    <location>
        <begin position="509"/>
        <end position="522"/>
    </location>
</feature>
<accession>A0A1R3J114</accession>
<feature type="compositionally biased region" description="Low complexity" evidence="1">
    <location>
        <begin position="190"/>
        <end position="202"/>
    </location>
</feature>
<feature type="compositionally biased region" description="Acidic residues" evidence="1">
    <location>
        <begin position="268"/>
        <end position="281"/>
    </location>
</feature>
<gene>
    <name evidence="3" type="ORF">COLO4_20243</name>
</gene>
<evidence type="ECO:0000256" key="1">
    <source>
        <dbReference type="SAM" id="MobiDB-lite"/>
    </source>
</evidence>
<evidence type="ECO:0000313" key="4">
    <source>
        <dbReference type="Proteomes" id="UP000187203"/>
    </source>
</evidence>
<feature type="compositionally biased region" description="Low complexity" evidence="1">
    <location>
        <begin position="244"/>
        <end position="257"/>
    </location>
</feature>
<dbReference type="EMBL" id="AWUE01017060">
    <property type="protein sequence ID" value="OMO88480.1"/>
    <property type="molecule type" value="Genomic_DNA"/>
</dbReference>
<proteinExistence type="predicted"/>
<comment type="caution">
    <text evidence="3">The sequence shown here is derived from an EMBL/GenBank/DDBJ whole genome shotgun (WGS) entry which is preliminary data.</text>
</comment>
<name>A0A1R3J114_9ROSI</name>
<keyword evidence="4" id="KW-1185">Reference proteome</keyword>
<dbReference type="AlphaFoldDB" id="A0A1R3J114"/>
<feature type="compositionally biased region" description="Basic and acidic residues" evidence="1">
    <location>
        <begin position="258"/>
        <end position="267"/>
    </location>
</feature>
<organism evidence="3 4">
    <name type="scientific">Corchorus olitorius</name>
    <dbReference type="NCBI Taxonomy" id="93759"/>
    <lineage>
        <taxon>Eukaryota</taxon>
        <taxon>Viridiplantae</taxon>
        <taxon>Streptophyta</taxon>
        <taxon>Embryophyta</taxon>
        <taxon>Tracheophyta</taxon>
        <taxon>Spermatophyta</taxon>
        <taxon>Magnoliopsida</taxon>
        <taxon>eudicotyledons</taxon>
        <taxon>Gunneridae</taxon>
        <taxon>Pentapetalae</taxon>
        <taxon>rosids</taxon>
        <taxon>malvids</taxon>
        <taxon>Malvales</taxon>
        <taxon>Malvaceae</taxon>
        <taxon>Grewioideae</taxon>
        <taxon>Apeibeae</taxon>
        <taxon>Corchorus</taxon>
    </lineage>
</organism>
<dbReference type="Pfam" id="PF14111">
    <property type="entry name" value="DUF4283"/>
    <property type="match status" value="1"/>
</dbReference>
<feature type="compositionally biased region" description="Basic and acidic residues" evidence="1">
    <location>
        <begin position="526"/>
        <end position="554"/>
    </location>
</feature>
<sequence length="603" mass="70058">MVSKRITRIRLMRECSWSNSDSSSKESGDSAQNERTNVPTPAPQMRPRRSHVFSFSFSTEFIQNYINREWELRGRATVPSRDDNRFLIHYEREIDRRVGVHANPWAIDGAIFVQQPWNPNIPLAQARLPRIALWLQIWDLPFEYQQPLVAKRMALSVGEIRRTESNFQEALANIQRGLHGPQPMVTDPPQIENQNQQQGRIQSQEDEREESQHQALVPLQNLHMRDMPNQQNDHARGNLVQRNEQAQTQETTLQLPQDENRLENREQEGDEPTEEIPDESQEVERHSPPLRLQGKQNQVEALRELAESLPNLEESNTNTFHRNLDQRIERLQGELSQLIQRHPNQPSPLIDGNQQEQYPLSPIDDLVAEFHNSVEEQSRFEHICQEIIRQSDYMLSGLQMRKLNTPYVQSCEHRWVNVPRGGTMFTNARLVLEDENQAESSTMAERRYKETAEFQMNLLLNGESGDSLRLVGDGMYNFQVQDATNNLYPIQEGNEEQSQPQEITHQQEDDREADSPNDEEPGNNDKGQEQQDRKGKRIRMDESHSDTDSEDGRRIRQRLQNLDVNEMVALMERQCQGAVRIRNGENNELGLRQVVPQQPPKSP</sequence>
<reference evidence="4" key="1">
    <citation type="submission" date="2013-09" db="EMBL/GenBank/DDBJ databases">
        <title>Corchorus olitorius genome sequencing.</title>
        <authorList>
            <person name="Alam M."/>
            <person name="Haque M.S."/>
            <person name="Islam M.S."/>
            <person name="Emdad E.M."/>
            <person name="Islam M.M."/>
            <person name="Ahmed B."/>
            <person name="Halim A."/>
            <person name="Hossen Q.M.M."/>
            <person name="Hossain M.Z."/>
            <person name="Ahmed R."/>
            <person name="Khan M.M."/>
            <person name="Islam R."/>
            <person name="Rashid M.M."/>
            <person name="Khan S.A."/>
            <person name="Rahman M.S."/>
            <person name="Alam M."/>
            <person name="Yahiya A.S."/>
            <person name="Khan M.S."/>
            <person name="Azam M.S."/>
            <person name="Haque T."/>
            <person name="Lashkar M.Z.H."/>
            <person name="Akhand A.I."/>
            <person name="Morshed G."/>
            <person name="Roy S."/>
            <person name="Uddin K.S."/>
            <person name="Rabeya T."/>
            <person name="Hossain A.S."/>
            <person name="Chowdhury A."/>
            <person name="Snigdha A.R."/>
            <person name="Mortoza M.S."/>
            <person name="Matin S.A."/>
            <person name="Hoque S.M.E."/>
            <person name="Islam M.K."/>
            <person name="Roy D.K."/>
            <person name="Haider R."/>
            <person name="Moosa M.M."/>
            <person name="Elias S.M."/>
            <person name="Hasan A.M."/>
            <person name="Jahan S."/>
            <person name="Shafiuddin M."/>
            <person name="Mahmood N."/>
            <person name="Shommy N.S."/>
        </authorList>
    </citation>
    <scope>NUCLEOTIDE SEQUENCE [LARGE SCALE GENOMIC DNA]</scope>
    <source>
        <strain evidence="4">cv. O-4</strain>
    </source>
</reference>
<evidence type="ECO:0000313" key="3">
    <source>
        <dbReference type="EMBL" id="OMO88480.1"/>
    </source>
</evidence>
<feature type="region of interest" description="Disordered" evidence="1">
    <location>
        <begin position="178"/>
        <end position="213"/>
    </location>
</feature>